<comment type="caution">
    <text evidence="1">The sequence shown here is derived from an EMBL/GenBank/DDBJ whole genome shotgun (WGS) entry which is preliminary data.</text>
</comment>
<accession>A0ABR9LZF1</accession>
<proteinExistence type="predicted"/>
<dbReference type="EMBL" id="JADBEK010000001">
    <property type="protein sequence ID" value="MBE1586013.1"/>
    <property type="molecule type" value="Genomic_DNA"/>
</dbReference>
<dbReference type="Proteomes" id="UP000633509">
    <property type="component" value="Unassembled WGS sequence"/>
</dbReference>
<reference evidence="1 2" key="1">
    <citation type="submission" date="2020-10" db="EMBL/GenBank/DDBJ databases">
        <title>Sequencing the genomes of 1000 actinobacteria strains.</title>
        <authorList>
            <person name="Klenk H.-P."/>
        </authorList>
    </citation>
    <scope>NUCLEOTIDE SEQUENCE [LARGE SCALE GENOMIC DNA]</scope>
    <source>
        <strain evidence="1 2">DSM 43173</strain>
    </source>
</reference>
<protein>
    <submittedName>
        <fullName evidence="1">Uncharacterized protein</fullName>
    </submittedName>
</protein>
<organism evidence="1 2">
    <name type="scientific">Nonomuraea angiospora</name>
    <dbReference type="NCBI Taxonomy" id="46172"/>
    <lineage>
        <taxon>Bacteria</taxon>
        <taxon>Bacillati</taxon>
        <taxon>Actinomycetota</taxon>
        <taxon>Actinomycetes</taxon>
        <taxon>Streptosporangiales</taxon>
        <taxon>Streptosporangiaceae</taxon>
        <taxon>Nonomuraea</taxon>
    </lineage>
</organism>
<sequence length="102" mass="11050">MSTPQETRVITSRVITGMGERYNDVWAAFMKTGDRVYDTDLGDGTLGTILARVLGPAYETAQRGCTEALRGGAIASRGISDSLSTCAGNWRRAEEASIVEYR</sequence>
<evidence type="ECO:0000313" key="1">
    <source>
        <dbReference type="EMBL" id="MBE1586013.1"/>
    </source>
</evidence>
<name>A0ABR9LZF1_9ACTN</name>
<keyword evidence="2" id="KW-1185">Reference proteome</keyword>
<gene>
    <name evidence="1" type="ORF">H4W80_004271</name>
</gene>
<evidence type="ECO:0000313" key="2">
    <source>
        <dbReference type="Proteomes" id="UP000633509"/>
    </source>
</evidence>
<dbReference type="RefSeq" id="WP_192786648.1">
    <property type="nucleotide sequence ID" value="NZ_JADBEK010000001.1"/>
</dbReference>